<dbReference type="PROSITE" id="PS50097">
    <property type="entry name" value="BTB"/>
    <property type="match status" value="1"/>
</dbReference>
<feature type="region of interest" description="Disordered" evidence="1">
    <location>
        <begin position="376"/>
        <end position="397"/>
    </location>
</feature>
<feature type="domain" description="BTB" evidence="2">
    <location>
        <begin position="24"/>
        <end position="100"/>
    </location>
</feature>
<proteinExistence type="predicted"/>
<feature type="domain" description="TLDc" evidence="3">
    <location>
        <begin position="300"/>
        <end position="542"/>
    </location>
</feature>
<dbReference type="PANTHER" id="PTHR24410">
    <property type="entry name" value="HL07962P-RELATED"/>
    <property type="match status" value="1"/>
</dbReference>
<reference evidence="4 5" key="1">
    <citation type="submission" date="2018-06" db="EMBL/GenBank/DDBJ databases">
        <title>Comparative genomics reveals the genomic features of Rhizophagus irregularis, R. cerebriforme, R. diaphanum and Gigaspora rosea, and their symbiotic lifestyle signature.</title>
        <authorList>
            <person name="Morin E."/>
            <person name="San Clemente H."/>
            <person name="Chen E.C.H."/>
            <person name="De La Providencia I."/>
            <person name="Hainaut M."/>
            <person name="Kuo A."/>
            <person name="Kohler A."/>
            <person name="Murat C."/>
            <person name="Tang N."/>
            <person name="Roy S."/>
            <person name="Loubradou J."/>
            <person name="Henrissat B."/>
            <person name="Grigoriev I.V."/>
            <person name="Corradi N."/>
            <person name="Roux C."/>
            <person name="Martin F.M."/>
        </authorList>
    </citation>
    <scope>NUCLEOTIDE SEQUENCE [LARGE SCALE GENOMIC DNA]</scope>
    <source>
        <strain evidence="4 5">DAOM 227022</strain>
    </source>
</reference>
<dbReference type="PROSITE" id="PS51886">
    <property type="entry name" value="TLDC"/>
    <property type="match status" value="1"/>
</dbReference>
<dbReference type="InterPro" id="IPR006571">
    <property type="entry name" value="TLDc_dom"/>
</dbReference>
<dbReference type="CDD" id="cd18186">
    <property type="entry name" value="BTB_POZ_ZBTB_KLHL-like"/>
    <property type="match status" value="1"/>
</dbReference>
<dbReference type="Proteomes" id="UP000265703">
    <property type="component" value="Unassembled WGS sequence"/>
</dbReference>
<keyword evidence="5" id="KW-1185">Reference proteome</keyword>
<dbReference type="InterPro" id="IPR051481">
    <property type="entry name" value="BTB-POZ/Galectin-3-binding"/>
</dbReference>
<evidence type="ECO:0000259" key="3">
    <source>
        <dbReference type="PROSITE" id="PS51886"/>
    </source>
</evidence>
<dbReference type="Pfam" id="PF00651">
    <property type="entry name" value="BTB"/>
    <property type="match status" value="1"/>
</dbReference>
<dbReference type="EMBL" id="QKYT01000155">
    <property type="protein sequence ID" value="RIA91330.1"/>
    <property type="molecule type" value="Genomic_DNA"/>
</dbReference>
<dbReference type="Gene3D" id="3.30.710.10">
    <property type="entry name" value="Potassium Channel Kv1.1, Chain A"/>
    <property type="match status" value="1"/>
</dbReference>
<feature type="compositionally biased region" description="Low complexity" evidence="1">
    <location>
        <begin position="380"/>
        <end position="392"/>
    </location>
</feature>
<evidence type="ECO:0008006" key="6">
    <source>
        <dbReference type="Google" id="ProtNLM"/>
    </source>
</evidence>
<evidence type="ECO:0000259" key="2">
    <source>
        <dbReference type="PROSITE" id="PS50097"/>
    </source>
</evidence>
<dbReference type="SMART" id="SM00225">
    <property type="entry name" value="BTB"/>
    <property type="match status" value="1"/>
</dbReference>
<name>A0A397SYQ1_9GLOM</name>
<dbReference type="Pfam" id="PF07534">
    <property type="entry name" value="TLD"/>
    <property type="match status" value="1"/>
</dbReference>
<evidence type="ECO:0000313" key="5">
    <source>
        <dbReference type="Proteomes" id="UP000265703"/>
    </source>
</evidence>
<accession>A0A397SYQ1</accession>
<sequence length="544" mass="64256">MPSLPSNKKFMQHISQIRKNNVDYDVVFIVGRKPDARRMIGHSFILNVRSYYFNTEIQRMDKCNKFDKNNKYQFKFPEYTFELMDQILDFIYGNKIDVLTMDSEFLLNLMNASKRFELTDLVDYLQSYLIESRFNWIRENVFKLINVVFDNEDFRQLRDLIFQWICDDTKWFLSLNQFNELSEKYLIKFLQMDDLSIEEFHIWNAVLDWAFAKNVNLDRNNISQWSDQEIKWFKATLKPLIPFIRFFHISSFKYWDHIHEFNKGLPEVLVSEIFKYYLKGSTPAIYPLLSLRNVRRIDSDLILAYQAEIISLWIENKNPKISMNLEWEYKFNLLYSTRRHGHSAKTFHKNCDNQGATILLVKTEIPDEVIGGFNPVSWGNNESNDNNHNNGNLESPRYSPDLMDVEEESITETSLVIYSPTKLPQTISSDNNNSNITKDNEMNSYNRPKAFLFSLNKNGKNKVGRLSSSDNLDFVHNCGECGPCFGITDLWITPKAAHSINQNIPYQNLINFGYHRQDSYEIRLQDEPGGFQFVDYEIFQVVHV</sequence>
<dbReference type="AlphaFoldDB" id="A0A397SYQ1"/>
<dbReference type="InterPro" id="IPR000210">
    <property type="entry name" value="BTB/POZ_dom"/>
</dbReference>
<evidence type="ECO:0000256" key="1">
    <source>
        <dbReference type="SAM" id="MobiDB-lite"/>
    </source>
</evidence>
<dbReference type="SUPFAM" id="SSF54695">
    <property type="entry name" value="POZ domain"/>
    <property type="match status" value="1"/>
</dbReference>
<gene>
    <name evidence="4" type="ORF">C1645_767663</name>
</gene>
<protein>
    <recommendedName>
        <fullName evidence="6">BTB domain-containing protein</fullName>
    </recommendedName>
</protein>
<dbReference type="PANTHER" id="PTHR24410:SF23">
    <property type="entry name" value="BTB DOMAIN-CONTAINING PROTEIN-RELATED"/>
    <property type="match status" value="1"/>
</dbReference>
<dbReference type="OrthoDB" id="2335663at2759"/>
<evidence type="ECO:0000313" key="4">
    <source>
        <dbReference type="EMBL" id="RIA91330.1"/>
    </source>
</evidence>
<comment type="caution">
    <text evidence="4">The sequence shown here is derived from an EMBL/GenBank/DDBJ whole genome shotgun (WGS) entry which is preliminary data.</text>
</comment>
<organism evidence="4 5">
    <name type="scientific">Glomus cerebriforme</name>
    <dbReference type="NCBI Taxonomy" id="658196"/>
    <lineage>
        <taxon>Eukaryota</taxon>
        <taxon>Fungi</taxon>
        <taxon>Fungi incertae sedis</taxon>
        <taxon>Mucoromycota</taxon>
        <taxon>Glomeromycotina</taxon>
        <taxon>Glomeromycetes</taxon>
        <taxon>Glomerales</taxon>
        <taxon>Glomeraceae</taxon>
        <taxon>Glomus</taxon>
    </lineage>
</organism>
<dbReference type="InterPro" id="IPR011333">
    <property type="entry name" value="SKP1/BTB/POZ_sf"/>
</dbReference>